<keyword evidence="4" id="KW-1185">Reference proteome</keyword>
<dbReference type="Gene3D" id="3.40.50.620">
    <property type="entry name" value="HUPs"/>
    <property type="match status" value="2"/>
</dbReference>
<reference evidence="4" key="1">
    <citation type="journal article" date="2019" name="Int. J. Syst. Evol. Microbiol.">
        <title>The Global Catalogue of Microorganisms (GCM) 10K type strain sequencing project: providing services to taxonomists for standard genome sequencing and annotation.</title>
        <authorList>
            <consortium name="The Broad Institute Genomics Platform"/>
            <consortium name="The Broad Institute Genome Sequencing Center for Infectious Disease"/>
            <person name="Wu L."/>
            <person name="Ma J."/>
        </authorList>
    </citation>
    <scope>NUCLEOTIDE SEQUENCE [LARGE SCALE GENOMIC DNA]</scope>
    <source>
        <strain evidence="4">CCM 8939</strain>
    </source>
</reference>
<evidence type="ECO:0000259" key="2">
    <source>
        <dbReference type="Pfam" id="PF00582"/>
    </source>
</evidence>
<dbReference type="CDD" id="cd00293">
    <property type="entry name" value="USP-like"/>
    <property type="match status" value="2"/>
</dbReference>
<evidence type="ECO:0000256" key="1">
    <source>
        <dbReference type="ARBA" id="ARBA00008791"/>
    </source>
</evidence>
<dbReference type="SUPFAM" id="SSF52402">
    <property type="entry name" value="Adenine nucleotide alpha hydrolases-like"/>
    <property type="match status" value="2"/>
</dbReference>
<dbReference type="RefSeq" id="WP_188414350.1">
    <property type="nucleotide sequence ID" value="NZ_BMDJ01000005.1"/>
</dbReference>
<dbReference type="InterPro" id="IPR006016">
    <property type="entry name" value="UspA"/>
</dbReference>
<dbReference type="Proteomes" id="UP000645390">
    <property type="component" value="Unassembled WGS sequence"/>
</dbReference>
<dbReference type="PANTHER" id="PTHR46268">
    <property type="entry name" value="STRESS RESPONSE PROTEIN NHAX"/>
    <property type="match status" value="1"/>
</dbReference>
<name>A0ABQ2BK12_9SPHI</name>
<evidence type="ECO:0000313" key="4">
    <source>
        <dbReference type="Proteomes" id="UP000645390"/>
    </source>
</evidence>
<comment type="similarity">
    <text evidence="1">Belongs to the universal stress protein A family.</text>
</comment>
<proteinExistence type="inferred from homology"/>
<dbReference type="PRINTS" id="PR01438">
    <property type="entry name" value="UNVRSLSTRESS"/>
</dbReference>
<dbReference type="InterPro" id="IPR006015">
    <property type="entry name" value="Universal_stress_UspA"/>
</dbReference>
<protein>
    <recommendedName>
        <fullName evidence="2">UspA domain-containing protein</fullName>
    </recommendedName>
</protein>
<evidence type="ECO:0000313" key="3">
    <source>
        <dbReference type="EMBL" id="GGI26472.1"/>
    </source>
</evidence>
<gene>
    <name evidence="3" type="ORF">GCM10008119_22830</name>
</gene>
<dbReference type="EMBL" id="BMDJ01000005">
    <property type="protein sequence ID" value="GGI26472.1"/>
    <property type="molecule type" value="Genomic_DNA"/>
</dbReference>
<dbReference type="PANTHER" id="PTHR46268:SF6">
    <property type="entry name" value="UNIVERSAL STRESS PROTEIN UP12"/>
    <property type="match status" value="1"/>
</dbReference>
<dbReference type="Pfam" id="PF00582">
    <property type="entry name" value="Usp"/>
    <property type="match status" value="1"/>
</dbReference>
<organism evidence="3 4">
    <name type="scientific">Pedobacter mendelii</name>
    <dbReference type="NCBI Taxonomy" id="1908240"/>
    <lineage>
        <taxon>Bacteria</taxon>
        <taxon>Pseudomonadati</taxon>
        <taxon>Bacteroidota</taxon>
        <taxon>Sphingobacteriia</taxon>
        <taxon>Sphingobacteriales</taxon>
        <taxon>Sphingobacteriaceae</taxon>
        <taxon>Pedobacter</taxon>
    </lineage>
</organism>
<comment type="caution">
    <text evidence="3">The sequence shown here is derived from an EMBL/GenBank/DDBJ whole genome shotgun (WGS) entry which is preliminary data.</text>
</comment>
<sequence>MKNLLVLTDFSLHAKHAAEYAYALCKKIKADMILCNAVIVPAEMPQAGLIIWPMEETNTLEDASMAELEKLKLHLKKADQSHEHKPKIGVLNQSGYLQDVVEGVVADQLTDFIVMGTHGEGFESFMFGNHTRNMIDLLGVPLLLIPSKTRIAPFKNIYFATDFSDTHADSAFLRQLIPLASSFKAEIFIVHISTPKNVAKDISEKTKLMMIELSSDLGYPGIHYIRMNQENELEGLNKLMVKRPMDLLVVVHREKSFLRGLLNGSLSQKLAKELDFPMLIFKAVPEAEHIA</sequence>
<feature type="domain" description="UspA" evidence="2">
    <location>
        <begin position="1"/>
        <end position="146"/>
    </location>
</feature>
<dbReference type="InterPro" id="IPR014729">
    <property type="entry name" value="Rossmann-like_a/b/a_fold"/>
</dbReference>
<accession>A0ABQ2BK12</accession>